<comment type="caution">
    <text evidence="2">The sequence shown here is derived from an EMBL/GenBank/DDBJ whole genome shotgun (WGS) entry which is preliminary data.</text>
</comment>
<evidence type="ECO:0000313" key="2">
    <source>
        <dbReference type="EMBL" id="RIA95139.1"/>
    </source>
</evidence>
<proteinExistence type="predicted"/>
<dbReference type="EMBL" id="QKYT01000067">
    <property type="protein sequence ID" value="RIA95139.1"/>
    <property type="molecule type" value="Genomic_DNA"/>
</dbReference>
<feature type="coiled-coil region" evidence="1">
    <location>
        <begin position="34"/>
        <end position="92"/>
    </location>
</feature>
<dbReference type="Proteomes" id="UP000265703">
    <property type="component" value="Unassembled WGS sequence"/>
</dbReference>
<evidence type="ECO:0000313" key="3">
    <source>
        <dbReference type="Proteomes" id="UP000265703"/>
    </source>
</evidence>
<dbReference type="AlphaFoldDB" id="A0A397TCR9"/>
<organism evidence="2 3">
    <name type="scientific">Glomus cerebriforme</name>
    <dbReference type="NCBI Taxonomy" id="658196"/>
    <lineage>
        <taxon>Eukaryota</taxon>
        <taxon>Fungi</taxon>
        <taxon>Fungi incertae sedis</taxon>
        <taxon>Mucoromycota</taxon>
        <taxon>Glomeromycotina</taxon>
        <taxon>Glomeromycetes</taxon>
        <taxon>Glomerales</taxon>
        <taxon>Glomeraceae</taxon>
        <taxon>Glomus</taxon>
    </lineage>
</organism>
<reference evidence="2 3" key="1">
    <citation type="submission" date="2018-06" db="EMBL/GenBank/DDBJ databases">
        <title>Comparative genomics reveals the genomic features of Rhizophagus irregularis, R. cerebriforme, R. diaphanum and Gigaspora rosea, and their symbiotic lifestyle signature.</title>
        <authorList>
            <person name="Morin E."/>
            <person name="San Clemente H."/>
            <person name="Chen E.C.H."/>
            <person name="De La Providencia I."/>
            <person name="Hainaut M."/>
            <person name="Kuo A."/>
            <person name="Kohler A."/>
            <person name="Murat C."/>
            <person name="Tang N."/>
            <person name="Roy S."/>
            <person name="Loubradou J."/>
            <person name="Henrissat B."/>
            <person name="Grigoriev I.V."/>
            <person name="Corradi N."/>
            <person name="Roux C."/>
            <person name="Martin F.M."/>
        </authorList>
    </citation>
    <scope>NUCLEOTIDE SEQUENCE [LARGE SCALE GENOMIC DNA]</scope>
    <source>
        <strain evidence="2 3">DAOM 227022</strain>
    </source>
</reference>
<protein>
    <submittedName>
        <fullName evidence="2">Uncharacterized protein</fullName>
    </submittedName>
</protein>
<evidence type="ECO:0000256" key="1">
    <source>
        <dbReference type="SAM" id="Coils"/>
    </source>
</evidence>
<keyword evidence="1" id="KW-0175">Coiled coil</keyword>
<accession>A0A397TCR9</accession>
<sequence>MITTENLYFTHSAQNAFAKLLVKIAKFRKKFSEIEGENAKISELRKKVAEVETENAKLRQIIEENTRHNVRVEKLEQKNTELKTRLTIIEQNSMTVDGQLKNNKKVIAKLPASSSCIYLDVKLKFENKVKIITTDGKIKDKIARTMIYKKMLQYLTNITQDNLRIQTHRAKKFLMLFGEKEIRIDKIKLVTCNANDISKLNNTQIQNIIDYMNDQIHVILKTITNGNGQSYMTLSEMISLVTSQISRANLTYNHAYFRNKTLDQYPNLYREFSSEDFDYFGLSMRKYAYYAS</sequence>
<keyword evidence="3" id="KW-1185">Reference proteome</keyword>
<gene>
    <name evidence="2" type="ORF">C1645_734294</name>
</gene>
<name>A0A397TCR9_9GLOM</name>
<dbReference type="OrthoDB" id="2425383at2759"/>